<dbReference type="EMBL" id="MN740002">
    <property type="protein sequence ID" value="QHT82620.1"/>
    <property type="molecule type" value="Genomic_DNA"/>
</dbReference>
<dbReference type="AlphaFoldDB" id="A0A6C0HQH8"/>
<reference evidence="1" key="1">
    <citation type="journal article" date="2020" name="Nature">
        <title>Giant virus diversity and host interactions through global metagenomics.</title>
        <authorList>
            <person name="Schulz F."/>
            <person name="Roux S."/>
            <person name="Paez-Espino D."/>
            <person name="Jungbluth S."/>
            <person name="Walsh D.A."/>
            <person name="Denef V.J."/>
            <person name="McMahon K.D."/>
            <person name="Konstantinidis K.T."/>
            <person name="Eloe-Fadrosh E.A."/>
            <person name="Kyrpides N.C."/>
            <person name="Woyke T."/>
        </authorList>
    </citation>
    <scope>NUCLEOTIDE SEQUENCE</scope>
    <source>
        <strain evidence="1">GVMAG-M-3300023184-165</strain>
    </source>
</reference>
<protein>
    <submittedName>
        <fullName evidence="1">Uncharacterized protein</fullName>
    </submittedName>
</protein>
<accession>A0A6C0HQH8</accession>
<sequence length="71" mass="8589">MRWQVSLSYFENNIYFWDFSNVEKCLRKLKMDKKNVQFLKTRGFLGNMIFQKCILDQNAANSNFFIQKVLP</sequence>
<evidence type="ECO:0000313" key="1">
    <source>
        <dbReference type="EMBL" id="QHT82620.1"/>
    </source>
</evidence>
<proteinExistence type="predicted"/>
<name>A0A6C0HQH8_9ZZZZ</name>
<organism evidence="1">
    <name type="scientific">viral metagenome</name>
    <dbReference type="NCBI Taxonomy" id="1070528"/>
    <lineage>
        <taxon>unclassified sequences</taxon>
        <taxon>metagenomes</taxon>
        <taxon>organismal metagenomes</taxon>
    </lineage>
</organism>